<dbReference type="Proteomes" id="UP000317550">
    <property type="component" value="Chromosome"/>
</dbReference>
<reference evidence="2" key="1">
    <citation type="submission" date="2019-07" db="EMBL/GenBank/DDBJ databases">
        <title>Chitinimonas sp. nov., isolated from Ny-Alesund, arctica soil.</title>
        <authorList>
            <person name="Xu Q."/>
            <person name="Peng F."/>
        </authorList>
    </citation>
    <scope>NUCLEOTIDE SEQUENCE [LARGE SCALE GENOMIC DNA]</scope>
    <source>
        <strain evidence="2">R3-44</strain>
    </source>
</reference>
<evidence type="ECO:0000313" key="1">
    <source>
        <dbReference type="EMBL" id="QDQ28791.1"/>
    </source>
</evidence>
<keyword evidence="2" id="KW-1185">Reference proteome</keyword>
<proteinExistence type="predicted"/>
<gene>
    <name evidence="1" type="ORF">FNU76_21905</name>
</gene>
<evidence type="ECO:0000313" key="2">
    <source>
        <dbReference type="Proteomes" id="UP000317550"/>
    </source>
</evidence>
<accession>A0A516SKV2</accession>
<organism evidence="1 2">
    <name type="scientific">Chitinimonas arctica</name>
    <dbReference type="NCBI Taxonomy" id="2594795"/>
    <lineage>
        <taxon>Bacteria</taxon>
        <taxon>Pseudomonadati</taxon>
        <taxon>Pseudomonadota</taxon>
        <taxon>Betaproteobacteria</taxon>
        <taxon>Neisseriales</taxon>
        <taxon>Chitinibacteraceae</taxon>
        <taxon>Chitinimonas</taxon>
    </lineage>
</organism>
<dbReference type="EMBL" id="CP041730">
    <property type="protein sequence ID" value="QDQ28791.1"/>
    <property type="molecule type" value="Genomic_DNA"/>
</dbReference>
<sequence length="109" mass="12315">MQHPKDNFERKVDSVLRETPRAHKIDKLLKLRRHHQASLLQIGEGAGDGRTSVPSAEMLNALNNNFLRQAEELLGQADFQRIFDIPAGQIVNVVDQTILDQANLDKLHV</sequence>
<dbReference type="AlphaFoldDB" id="A0A516SKV2"/>
<dbReference type="RefSeq" id="WP_144280174.1">
    <property type="nucleotide sequence ID" value="NZ_CP041730.1"/>
</dbReference>
<name>A0A516SKV2_9NEIS</name>
<dbReference type="KEGG" id="cari:FNU76_21905"/>
<protein>
    <submittedName>
        <fullName evidence="1">Uncharacterized protein</fullName>
    </submittedName>
</protein>